<dbReference type="PANTHER" id="PTHR24293">
    <property type="entry name" value="CYTOCHROME P450 FAMILY 46 SUBFAMILY A"/>
    <property type="match status" value="1"/>
</dbReference>
<dbReference type="PRINTS" id="PR00385">
    <property type="entry name" value="P450"/>
</dbReference>
<dbReference type="Gene3D" id="1.10.630.10">
    <property type="entry name" value="Cytochrome P450"/>
    <property type="match status" value="1"/>
</dbReference>
<dbReference type="PRINTS" id="PR00463">
    <property type="entry name" value="EP450I"/>
</dbReference>
<evidence type="ECO:0000256" key="2">
    <source>
        <dbReference type="PIRSR" id="PIRSR602401-1"/>
    </source>
</evidence>
<name>A0A6S7IB83_PARCT</name>
<dbReference type="PROSITE" id="PS00086">
    <property type="entry name" value="CYTOCHROME_P450"/>
    <property type="match status" value="1"/>
</dbReference>
<dbReference type="InterPro" id="IPR039983">
    <property type="entry name" value="CYP46A1"/>
</dbReference>
<dbReference type="PANTHER" id="PTHR24293:SF0">
    <property type="entry name" value="CYP46A1 PROTEIN-RELATED"/>
    <property type="match status" value="1"/>
</dbReference>
<dbReference type="OrthoDB" id="1470350at2759"/>
<evidence type="ECO:0000313" key="4">
    <source>
        <dbReference type="EMBL" id="CAB4014269.1"/>
    </source>
</evidence>
<keyword evidence="2 3" id="KW-0408">Iron</keyword>
<evidence type="ECO:0000256" key="3">
    <source>
        <dbReference type="RuleBase" id="RU000461"/>
    </source>
</evidence>
<dbReference type="Pfam" id="PF00067">
    <property type="entry name" value="p450"/>
    <property type="match status" value="1"/>
</dbReference>
<dbReference type="GO" id="GO:0006707">
    <property type="term" value="P:cholesterol catabolic process"/>
    <property type="evidence" value="ECO:0007669"/>
    <property type="project" value="InterPro"/>
</dbReference>
<dbReference type="GO" id="GO:0005506">
    <property type="term" value="F:iron ion binding"/>
    <property type="evidence" value="ECO:0007669"/>
    <property type="project" value="InterPro"/>
</dbReference>
<keyword evidence="3" id="KW-0560">Oxidoreductase</keyword>
<comment type="cofactor">
    <cofactor evidence="2">
        <name>heme</name>
        <dbReference type="ChEBI" id="CHEBI:30413"/>
    </cofactor>
</comment>
<keyword evidence="2 3" id="KW-0479">Metal-binding</keyword>
<proteinExistence type="inferred from homology"/>
<dbReference type="EMBL" id="CACRXK020008224">
    <property type="protein sequence ID" value="CAB4014269.1"/>
    <property type="molecule type" value="Genomic_DNA"/>
</dbReference>
<comment type="similarity">
    <text evidence="1 3">Belongs to the cytochrome P450 family.</text>
</comment>
<dbReference type="InterPro" id="IPR017972">
    <property type="entry name" value="Cyt_P450_CS"/>
</dbReference>
<reference evidence="4" key="1">
    <citation type="submission" date="2020-04" db="EMBL/GenBank/DDBJ databases">
        <authorList>
            <person name="Alioto T."/>
            <person name="Alioto T."/>
            <person name="Gomez Garrido J."/>
        </authorList>
    </citation>
    <scope>NUCLEOTIDE SEQUENCE</scope>
    <source>
        <strain evidence="4">A484AB</strain>
    </source>
</reference>
<evidence type="ECO:0000256" key="1">
    <source>
        <dbReference type="ARBA" id="ARBA00010617"/>
    </source>
</evidence>
<dbReference type="GO" id="GO:0020037">
    <property type="term" value="F:heme binding"/>
    <property type="evidence" value="ECO:0007669"/>
    <property type="project" value="InterPro"/>
</dbReference>
<keyword evidence="2 3" id="KW-0349">Heme</keyword>
<dbReference type="InterPro" id="IPR002401">
    <property type="entry name" value="Cyt_P450_E_grp-I"/>
</dbReference>
<keyword evidence="3" id="KW-0503">Monooxygenase</keyword>
<dbReference type="GO" id="GO:0033781">
    <property type="term" value="F:cholesterol 24-hydroxylase activity"/>
    <property type="evidence" value="ECO:0007669"/>
    <property type="project" value="InterPro"/>
</dbReference>
<dbReference type="Proteomes" id="UP001152795">
    <property type="component" value="Unassembled WGS sequence"/>
</dbReference>
<feature type="binding site" description="axial binding residue" evidence="2">
    <location>
        <position position="456"/>
    </location>
    <ligand>
        <name>heme</name>
        <dbReference type="ChEBI" id="CHEBI:30413"/>
    </ligand>
    <ligandPart>
        <name>Fe</name>
        <dbReference type="ChEBI" id="CHEBI:18248"/>
    </ligandPart>
</feature>
<sequence length="524" mass="59982">MNFGVLASILLWFIGTILIAFGCLFLCFMLYLHYVHKQNAHLPGPPRSSFIFGNLADFWKYKKATGKTLAEYSLEKRLEYGPIFLITYFHRCVVYLADPNYIREVFINNHKYVCKAPFVYHKFGFIFGQRGIGYGIVTNVDDLSWRKKRHIMNPAFHRKCLKDFMTNFNDVSDRFLIRMGKVADGGKPVSMVQEFAKVTLEAISQVSFNINTSAIEDPESPFPSAIRNYFEGAQANFDIPLNSVFMSIFQFKLFQTDSQRVQINAAQFLRKFASDCITTRMQDIAENKDVPNDLLNLLINDGSLTREEIIDEFITIFIAGQETTANSLAFTLYEILRNPHVEAKLLNEIKEVLGERQEVKFDDLAKLKYMGQVLEESLRKHPIAIAPTRILGKEIMVGGYRIPKGNGIGSSPLYFAMNPEIWKDPKVFDPERFADAGNIPNLSMIHFPFSIGPRNCIGQTFAKFESKVILAKLFQHFQFKLLPDQTDRMLGRITMTPRDGVMCEVSRCTGLYDVFGYYCANMGY</sequence>
<accession>A0A6S7IB83</accession>
<dbReference type="InterPro" id="IPR036396">
    <property type="entry name" value="Cyt_P450_sf"/>
</dbReference>
<comment type="caution">
    <text evidence="4">The sequence shown here is derived from an EMBL/GenBank/DDBJ whole genome shotgun (WGS) entry which is preliminary data.</text>
</comment>
<gene>
    <name evidence="4" type="ORF">PACLA_8A081155</name>
</gene>
<dbReference type="InterPro" id="IPR001128">
    <property type="entry name" value="Cyt_P450"/>
</dbReference>
<keyword evidence="5" id="KW-1185">Reference proteome</keyword>
<organism evidence="4 5">
    <name type="scientific">Paramuricea clavata</name>
    <name type="common">Red gorgonian</name>
    <name type="synonym">Violescent sea-whip</name>
    <dbReference type="NCBI Taxonomy" id="317549"/>
    <lineage>
        <taxon>Eukaryota</taxon>
        <taxon>Metazoa</taxon>
        <taxon>Cnidaria</taxon>
        <taxon>Anthozoa</taxon>
        <taxon>Octocorallia</taxon>
        <taxon>Malacalcyonacea</taxon>
        <taxon>Plexauridae</taxon>
        <taxon>Paramuricea</taxon>
    </lineage>
</organism>
<dbReference type="SUPFAM" id="SSF48264">
    <property type="entry name" value="Cytochrome P450"/>
    <property type="match status" value="1"/>
</dbReference>
<dbReference type="AlphaFoldDB" id="A0A6S7IB83"/>
<protein>
    <submittedName>
        <fullName evidence="4">Cholesterol 24-hydroxylase-like</fullName>
    </submittedName>
</protein>
<evidence type="ECO:0000313" key="5">
    <source>
        <dbReference type="Proteomes" id="UP001152795"/>
    </source>
</evidence>